<accession>A0A1I8Q0U1</accession>
<evidence type="ECO:0000256" key="4">
    <source>
        <dbReference type="ARBA" id="ARBA00022679"/>
    </source>
</evidence>
<keyword evidence="6 8" id="KW-1133">Transmembrane helix</keyword>
<evidence type="ECO:0000256" key="8">
    <source>
        <dbReference type="RuleBase" id="RU366017"/>
    </source>
</evidence>
<dbReference type="PANTHER" id="PTHR21461">
    <property type="entry name" value="GLYCOSYLTRANSFERASE FAMILY 92 PROTEIN"/>
    <property type="match status" value="1"/>
</dbReference>
<evidence type="ECO:0000256" key="2">
    <source>
        <dbReference type="ARBA" id="ARBA00007647"/>
    </source>
</evidence>
<comment type="similarity">
    <text evidence="2 8">Belongs to the glycosyltransferase 92 family.</text>
</comment>
<evidence type="ECO:0000313" key="9">
    <source>
        <dbReference type="EnsemblMetazoa" id="SCAU012815-PA"/>
    </source>
</evidence>
<evidence type="ECO:0000256" key="1">
    <source>
        <dbReference type="ARBA" id="ARBA00004167"/>
    </source>
</evidence>
<dbReference type="Pfam" id="PF01697">
    <property type="entry name" value="Glyco_transf_92"/>
    <property type="match status" value="1"/>
</dbReference>
<dbReference type="OrthoDB" id="7917939at2759"/>
<dbReference type="VEuPathDB" id="VectorBase:SCAU012815"/>
<evidence type="ECO:0000313" key="10">
    <source>
        <dbReference type="Proteomes" id="UP000095300"/>
    </source>
</evidence>
<evidence type="ECO:0000256" key="6">
    <source>
        <dbReference type="ARBA" id="ARBA00022989"/>
    </source>
</evidence>
<dbReference type="GO" id="GO:0016020">
    <property type="term" value="C:membrane"/>
    <property type="evidence" value="ECO:0007669"/>
    <property type="project" value="UniProtKB-SubCell"/>
</dbReference>
<protein>
    <recommendedName>
        <fullName evidence="8">Glycosyltransferase family 92 protein</fullName>
        <ecNumber evidence="8">2.4.1.-</ecNumber>
    </recommendedName>
</protein>
<dbReference type="GO" id="GO:0005737">
    <property type="term" value="C:cytoplasm"/>
    <property type="evidence" value="ECO:0007669"/>
    <property type="project" value="TreeGrafter"/>
</dbReference>
<keyword evidence="3 8" id="KW-0328">Glycosyltransferase</keyword>
<comment type="subcellular location">
    <subcellularLocation>
        <location evidence="1">Membrane</location>
        <topology evidence="1">Single-pass membrane protein</topology>
    </subcellularLocation>
</comment>
<evidence type="ECO:0000256" key="3">
    <source>
        <dbReference type="ARBA" id="ARBA00022676"/>
    </source>
</evidence>
<organism evidence="9 10">
    <name type="scientific">Stomoxys calcitrans</name>
    <name type="common">Stable fly</name>
    <name type="synonym">Conops calcitrans</name>
    <dbReference type="NCBI Taxonomy" id="35570"/>
    <lineage>
        <taxon>Eukaryota</taxon>
        <taxon>Metazoa</taxon>
        <taxon>Ecdysozoa</taxon>
        <taxon>Arthropoda</taxon>
        <taxon>Hexapoda</taxon>
        <taxon>Insecta</taxon>
        <taxon>Pterygota</taxon>
        <taxon>Neoptera</taxon>
        <taxon>Endopterygota</taxon>
        <taxon>Diptera</taxon>
        <taxon>Brachycera</taxon>
        <taxon>Muscomorpha</taxon>
        <taxon>Muscoidea</taxon>
        <taxon>Muscidae</taxon>
        <taxon>Stomoxys</taxon>
    </lineage>
</organism>
<evidence type="ECO:0000256" key="5">
    <source>
        <dbReference type="ARBA" id="ARBA00022692"/>
    </source>
</evidence>
<dbReference type="Proteomes" id="UP000095300">
    <property type="component" value="Unassembled WGS sequence"/>
</dbReference>
<dbReference type="EC" id="2.4.1.-" evidence="8"/>
<dbReference type="AlphaFoldDB" id="A0A1I8Q0U1"/>
<dbReference type="KEGG" id="scac:106084205"/>
<reference evidence="9" key="1">
    <citation type="submission" date="2020-05" db="UniProtKB">
        <authorList>
            <consortium name="EnsemblMetazoa"/>
        </authorList>
    </citation>
    <scope>IDENTIFICATION</scope>
    <source>
        <strain evidence="9">USDA</strain>
    </source>
</reference>
<keyword evidence="5 8" id="KW-0812">Transmembrane</keyword>
<dbReference type="InterPro" id="IPR008166">
    <property type="entry name" value="Glyco_transf_92"/>
</dbReference>
<gene>
    <name evidence="9" type="primary">106084205</name>
</gene>
<feature type="transmembrane region" description="Helical" evidence="8">
    <location>
        <begin position="12"/>
        <end position="33"/>
    </location>
</feature>
<keyword evidence="7 8" id="KW-0472">Membrane</keyword>
<keyword evidence="10" id="KW-1185">Reference proteome</keyword>
<evidence type="ECO:0000256" key="7">
    <source>
        <dbReference type="ARBA" id="ARBA00023136"/>
    </source>
</evidence>
<dbReference type="EnsemblMetazoa" id="SCAU012815-RA">
    <property type="protein sequence ID" value="SCAU012815-PA"/>
    <property type="gene ID" value="SCAU012815"/>
</dbReference>
<name>A0A1I8Q0U1_STOCA</name>
<dbReference type="PANTHER" id="PTHR21461:SF83">
    <property type="entry name" value="GLYCOSYLTRANSFERASE FAMILY 92 PROTEIN"/>
    <property type="match status" value="1"/>
</dbReference>
<dbReference type="GO" id="GO:0016757">
    <property type="term" value="F:glycosyltransferase activity"/>
    <property type="evidence" value="ECO:0007669"/>
    <property type="project" value="UniProtKB-UniRule"/>
</dbReference>
<keyword evidence="4 8" id="KW-0808">Transferase</keyword>
<proteinExistence type="inferred from homology"/>
<sequence>MRSSLEVWYKRSYVYKILAATLLLNLLGISMVVNRQAFRIALGGDRVVAKDPKRAVVRNRDHLAIDTRSDPEEAVVFENISRDIPYLPIEDLNNIHYKNRNLNHSCAWYPSFRDIQIHNDYWQEFHNRNITYYLFGAYLDNRPSVVYDHPMVRVLTMIHFIAANASDYPPTYCQLWYKEKPEPVITLASDLRRIWYYDWGHGPEHNYAHLLGCPVSEEHKKWIPKTVSLVVSPCDKATNNVKVFYQPLKEDEQKKGFAVCVKGLDYPYVDVSHRLVEYVETLRSLGAEKIMMYNLQVHPNTTKVLKYYEETGFLEYRPFSLSLEVSNLNEYRHMEMAKNGFAYILHEVVPYNDCLYRNMYLYKYVAVIDVDEILMPLGKYSNWSQLMEYGEKITNPNCKHFASYCFRCIYFPQYAEKPVYSKDIPPYFYMMQHVHRVKEHIRPQWATKCLHNTERVIATHNHFPIQWIWDVCPSFSFESADAQLQHYREPPLKDTLDDPVVDTSLWRFKDDVIERSMKVFEDLSFFEEVSYDD</sequence>